<dbReference type="Gene3D" id="3.60.20.10">
    <property type="entry name" value="Glutamine Phosphoribosylpyrophosphate, subunit 1, domain 1"/>
    <property type="match status" value="1"/>
</dbReference>
<comment type="subunit">
    <text evidence="7">The 20S proteasome core is composed of 28 subunits that are arranged in four stacked rings, resulting in a barrel-shaped structure. The two end rings are each formed by seven alpha subunits, and the two central rings are each formed by seven beta subunits.</text>
</comment>
<keyword evidence="10" id="KW-1185">Reference proteome</keyword>
<name>A0A443SMS4_9ACAR</name>
<organism evidence="9 10">
    <name type="scientific">Leptotrombidium deliense</name>
    <dbReference type="NCBI Taxonomy" id="299467"/>
    <lineage>
        <taxon>Eukaryota</taxon>
        <taxon>Metazoa</taxon>
        <taxon>Ecdysozoa</taxon>
        <taxon>Arthropoda</taxon>
        <taxon>Chelicerata</taxon>
        <taxon>Arachnida</taxon>
        <taxon>Acari</taxon>
        <taxon>Acariformes</taxon>
        <taxon>Trombidiformes</taxon>
        <taxon>Prostigmata</taxon>
        <taxon>Anystina</taxon>
        <taxon>Parasitengona</taxon>
        <taxon>Trombiculoidea</taxon>
        <taxon>Trombiculidae</taxon>
        <taxon>Leptotrombidium</taxon>
    </lineage>
</organism>
<evidence type="ECO:0000256" key="2">
    <source>
        <dbReference type="ARBA" id="ARBA00022490"/>
    </source>
</evidence>
<dbReference type="STRING" id="299467.A0A443SMS4"/>
<dbReference type="Pfam" id="PF10584">
    <property type="entry name" value="Proteasome_A_N"/>
    <property type="match status" value="1"/>
</dbReference>
<dbReference type="InterPro" id="IPR001353">
    <property type="entry name" value="Proteasome_sua/b"/>
</dbReference>
<evidence type="ECO:0000313" key="9">
    <source>
        <dbReference type="EMBL" id="RWS28831.1"/>
    </source>
</evidence>
<keyword evidence="4 7" id="KW-0539">Nucleus</keyword>
<keyword evidence="3 6" id="KW-0647">Proteasome</keyword>
<proteinExistence type="inferred from homology"/>
<evidence type="ECO:0000256" key="4">
    <source>
        <dbReference type="ARBA" id="ARBA00023242"/>
    </source>
</evidence>
<evidence type="ECO:0000256" key="6">
    <source>
        <dbReference type="PROSITE-ProRule" id="PRU00808"/>
    </source>
</evidence>
<dbReference type="PROSITE" id="PS00388">
    <property type="entry name" value="PROTEASOME_ALPHA_1"/>
    <property type="match status" value="1"/>
</dbReference>
<protein>
    <recommendedName>
        <fullName evidence="7">Proteasome subunit alpha type</fullName>
    </recommendedName>
</protein>
<dbReference type="InterPro" id="IPR050115">
    <property type="entry name" value="Proteasome_alpha"/>
</dbReference>
<accession>A0A443SMS4</accession>
<dbReference type="SUPFAM" id="SSF56235">
    <property type="entry name" value="N-terminal nucleophile aminohydrolases (Ntn hydrolases)"/>
    <property type="match status" value="1"/>
</dbReference>
<dbReference type="CDD" id="cd03753">
    <property type="entry name" value="proteasome_alpha_type_5"/>
    <property type="match status" value="1"/>
</dbReference>
<dbReference type="SMART" id="SM00948">
    <property type="entry name" value="Proteasome_A_N"/>
    <property type="match status" value="1"/>
</dbReference>
<gene>
    <name evidence="9" type="ORF">B4U80_10212</name>
</gene>
<dbReference type="InterPro" id="IPR029055">
    <property type="entry name" value="Ntn_hydrolases_N"/>
</dbReference>
<dbReference type="InterPro" id="IPR033812">
    <property type="entry name" value="Proteasome_alpha_type_5"/>
</dbReference>
<comment type="caution">
    <text evidence="9">The sequence shown here is derived from an EMBL/GenBank/DDBJ whole genome shotgun (WGS) entry which is preliminary data.</text>
</comment>
<sequence length="242" mass="26466">MFMTRSEYDRGVNTFSPEGRLFQVEYAIEAIKLGSTAIGIQTSQGVVLAVEKRVTSNLMIPATTEKIVEVDNHIGCACSGLMADSRTMVDRARVEAQNHWFLYDEKMSVESVTQAVSNLAIQFGDSDGDGNAMSRPFGVAILLAGVDGKGSQLFHMDPSGTYVQCDAKAIGSGCEGAQQALQEMYHKSMTMKEAIKCVLTILKQVMEEKLNSTNVEVATITTEKGYHMFTKEEVEEAIKQIA</sequence>
<evidence type="ECO:0000259" key="8">
    <source>
        <dbReference type="PROSITE" id="PS00388"/>
    </source>
</evidence>
<dbReference type="GO" id="GO:0005829">
    <property type="term" value="C:cytosol"/>
    <property type="evidence" value="ECO:0007669"/>
    <property type="project" value="UniProtKB-ARBA"/>
</dbReference>
<dbReference type="Pfam" id="PF00227">
    <property type="entry name" value="Proteasome"/>
    <property type="match status" value="1"/>
</dbReference>
<dbReference type="VEuPathDB" id="VectorBase:LDEU003211"/>
<comment type="similarity">
    <text evidence="6 7">Belongs to the peptidase T1A family.</text>
</comment>
<dbReference type="EMBL" id="NCKV01001195">
    <property type="protein sequence ID" value="RWS28831.1"/>
    <property type="molecule type" value="Genomic_DNA"/>
</dbReference>
<dbReference type="Proteomes" id="UP000288716">
    <property type="component" value="Unassembled WGS sequence"/>
</dbReference>
<dbReference type="PANTHER" id="PTHR11599">
    <property type="entry name" value="PROTEASOME SUBUNIT ALPHA/BETA"/>
    <property type="match status" value="1"/>
</dbReference>
<keyword evidence="2 7" id="KW-0963">Cytoplasm</keyword>
<dbReference type="InterPro" id="IPR000426">
    <property type="entry name" value="Proteasome_asu_N"/>
</dbReference>
<dbReference type="FunFam" id="3.60.20.10:FF:000019">
    <property type="entry name" value="Proteasome subunit alpha type"/>
    <property type="match status" value="1"/>
</dbReference>
<dbReference type="NCBIfam" id="NF003075">
    <property type="entry name" value="PRK03996.1"/>
    <property type="match status" value="1"/>
</dbReference>
<dbReference type="GO" id="GO:0043161">
    <property type="term" value="P:proteasome-mediated ubiquitin-dependent protein catabolic process"/>
    <property type="evidence" value="ECO:0007669"/>
    <property type="project" value="InterPro"/>
</dbReference>
<dbReference type="AlphaFoldDB" id="A0A443SMS4"/>
<dbReference type="GO" id="GO:0005634">
    <property type="term" value="C:nucleus"/>
    <property type="evidence" value="ECO:0007669"/>
    <property type="project" value="UniProtKB-SubCell"/>
</dbReference>
<dbReference type="PROSITE" id="PS51475">
    <property type="entry name" value="PROTEASOME_ALPHA_2"/>
    <property type="match status" value="1"/>
</dbReference>
<evidence type="ECO:0000256" key="3">
    <source>
        <dbReference type="ARBA" id="ARBA00022942"/>
    </source>
</evidence>
<evidence type="ECO:0000313" key="10">
    <source>
        <dbReference type="Proteomes" id="UP000288716"/>
    </source>
</evidence>
<evidence type="ECO:0000256" key="1">
    <source>
        <dbReference type="ARBA" id="ARBA00002000"/>
    </source>
</evidence>
<evidence type="ECO:0000256" key="5">
    <source>
        <dbReference type="ARBA" id="ARBA00026071"/>
    </source>
</evidence>
<comment type="subcellular location">
    <subcellularLocation>
        <location evidence="7">Cytoplasm</location>
    </subcellularLocation>
    <subcellularLocation>
        <location evidence="7">Nucleus</location>
    </subcellularLocation>
</comment>
<reference evidence="9 10" key="1">
    <citation type="journal article" date="2018" name="Gigascience">
        <title>Genomes of trombidid mites reveal novel predicted allergens and laterally-transferred genes associated with secondary metabolism.</title>
        <authorList>
            <person name="Dong X."/>
            <person name="Chaisiri K."/>
            <person name="Xia D."/>
            <person name="Armstrong S.D."/>
            <person name="Fang Y."/>
            <person name="Donnelly M.J."/>
            <person name="Kadowaki T."/>
            <person name="McGarry J.W."/>
            <person name="Darby A.C."/>
            <person name="Makepeace B.L."/>
        </authorList>
    </citation>
    <scope>NUCLEOTIDE SEQUENCE [LARGE SCALE GENOMIC DNA]</scope>
    <source>
        <strain evidence="9">UoL-UT</strain>
    </source>
</reference>
<dbReference type="GO" id="GO:0019773">
    <property type="term" value="C:proteasome core complex, alpha-subunit complex"/>
    <property type="evidence" value="ECO:0007669"/>
    <property type="project" value="UniProtKB-UniRule"/>
</dbReference>
<dbReference type="InterPro" id="IPR023332">
    <property type="entry name" value="Proteasome_alpha-type"/>
</dbReference>
<evidence type="ECO:0000256" key="7">
    <source>
        <dbReference type="RuleBase" id="RU000551"/>
    </source>
</evidence>
<dbReference type="OrthoDB" id="431557at2759"/>
<feature type="domain" description="Proteasome alpha-type subunits" evidence="8">
    <location>
        <begin position="8"/>
        <end position="30"/>
    </location>
</feature>
<comment type="function">
    <text evidence="1">The proteasome is a multicatalytic proteinase complex which is characterized by its ability to cleave peptides with Arg, Phe, Tyr, Leu, and Glu adjacent to the leaving group at neutral or slightly basic pH. The proteasome has an ATP-dependent proteolytic activity.</text>
</comment>
<comment type="subunit">
    <text evidence="5">The 26S proteasome consists of a 20S proteasome core and two 19S regulatory subunits. The 20S proteasome core is composed of 28 subunits that are arranged in four stacked rings, resulting in a barrel-shaped structure. The two end rings are each formed by seven alpha subunits, and the two central rings are each formed by seven beta subunits. The catalytic chamber with the active sites is on the inside of the barrel.</text>
</comment>